<evidence type="ECO:0000313" key="10">
    <source>
        <dbReference type="Proteomes" id="UP001203945"/>
    </source>
</evidence>
<dbReference type="EMBL" id="JAKZEU010000004">
    <property type="protein sequence ID" value="MCQ0971302.1"/>
    <property type="molecule type" value="Genomic_DNA"/>
</dbReference>
<evidence type="ECO:0000256" key="5">
    <source>
        <dbReference type="ARBA" id="ARBA00022692"/>
    </source>
</evidence>
<feature type="transmembrane region" description="Helical" evidence="8">
    <location>
        <begin position="176"/>
        <end position="195"/>
    </location>
</feature>
<keyword evidence="5 8" id="KW-0812">Transmembrane</keyword>
<feature type="transmembrane region" description="Helical" evidence="8">
    <location>
        <begin position="103"/>
        <end position="121"/>
    </location>
</feature>
<protein>
    <recommendedName>
        <fullName evidence="8">Probable membrane transporter protein</fullName>
    </recommendedName>
</protein>
<dbReference type="InterPro" id="IPR052017">
    <property type="entry name" value="TSUP"/>
</dbReference>
<feature type="transmembrane region" description="Helical" evidence="8">
    <location>
        <begin position="38"/>
        <end position="57"/>
    </location>
</feature>
<evidence type="ECO:0000256" key="6">
    <source>
        <dbReference type="ARBA" id="ARBA00022989"/>
    </source>
</evidence>
<feature type="transmembrane region" description="Helical" evidence="8">
    <location>
        <begin position="201"/>
        <end position="221"/>
    </location>
</feature>
<feature type="transmembrane region" description="Helical" evidence="8">
    <location>
        <begin position="77"/>
        <end position="96"/>
    </location>
</feature>
<evidence type="ECO:0000256" key="4">
    <source>
        <dbReference type="ARBA" id="ARBA00022475"/>
    </source>
</evidence>
<keyword evidence="6 8" id="KW-1133">Transmembrane helix</keyword>
<dbReference type="InterPro" id="IPR002781">
    <property type="entry name" value="TM_pro_TauE-like"/>
</dbReference>
<feature type="transmembrane region" description="Helical" evidence="8">
    <location>
        <begin position="233"/>
        <end position="250"/>
    </location>
</feature>
<accession>A0ABT1MSL1</accession>
<comment type="similarity">
    <text evidence="2 8">Belongs to the 4-toluene sulfonate uptake permease (TSUP) (TC 2.A.102) family.</text>
</comment>
<dbReference type="Proteomes" id="UP001203945">
    <property type="component" value="Unassembled WGS sequence"/>
</dbReference>
<evidence type="ECO:0000256" key="7">
    <source>
        <dbReference type="ARBA" id="ARBA00023136"/>
    </source>
</evidence>
<evidence type="ECO:0000256" key="1">
    <source>
        <dbReference type="ARBA" id="ARBA00004651"/>
    </source>
</evidence>
<gene>
    <name evidence="9" type="ORF">MLD63_12800</name>
</gene>
<comment type="caution">
    <text evidence="9">The sequence shown here is derived from an EMBL/GenBank/DDBJ whole genome shotgun (WGS) entry which is preliminary data.</text>
</comment>
<evidence type="ECO:0000256" key="8">
    <source>
        <dbReference type="RuleBase" id="RU363041"/>
    </source>
</evidence>
<keyword evidence="7 8" id="KW-0472">Membrane</keyword>
<comment type="subcellular location">
    <subcellularLocation>
        <location evidence="1 8">Cell membrane</location>
        <topology evidence="1 8">Multi-pass membrane protein</topology>
    </subcellularLocation>
</comment>
<keyword evidence="10" id="KW-1185">Reference proteome</keyword>
<evidence type="ECO:0000256" key="2">
    <source>
        <dbReference type="ARBA" id="ARBA00009142"/>
    </source>
</evidence>
<keyword evidence="3" id="KW-0813">Transport</keyword>
<dbReference type="PANTHER" id="PTHR30269">
    <property type="entry name" value="TRANSMEMBRANE PROTEIN YFCA"/>
    <property type="match status" value="1"/>
</dbReference>
<dbReference type="Pfam" id="PF01925">
    <property type="entry name" value="TauE"/>
    <property type="match status" value="1"/>
</dbReference>
<organism evidence="9 10">
    <name type="scientific">Paracoccus albicereus</name>
    <dbReference type="NCBI Taxonomy" id="2922394"/>
    <lineage>
        <taxon>Bacteria</taxon>
        <taxon>Pseudomonadati</taxon>
        <taxon>Pseudomonadota</taxon>
        <taxon>Alphaproteobacteria</taxon>
        <taxon>Rhodobacterales</taxon>
        <taxon>Paracoccaceae</taxon>
        <taxon>Paracoccus</taxon>
    </lineage>
</organism>
<evidence type="ECO:0000256" key="3">
    <source>
        <dbReference type="ARBA" id="ARBA00022448"/>
    </source>
</evidence>
<feature type="transmembrane region" description="Helical" evidence="8">
    <location>
        <begin position="6"/>
        <end position="26"/>
    </location>
</feature>
<keyword evidence="4 8" id="KW-1003">Cell membrane</keyword>
<dbReference type="RefSeq" id="WP_255330304.1">
    <property type="nucleotide sequence ID" value="NZ_JAKZEU010000004.1"/>
</dbReference>
<dbReference type="PANTHER" id="PTHR30269:SF32">
    <property type="entry name" value="MEMBRANE TRANSPORTER PROTEIN-RELATED"/>
    <property type="match status" value="1"/>
</dbReference>
<feature type="transmembrane region" description="Helical" evidence="8">
    <location>
        <begin position="141"/>
        <end position="164"/>
    </location>
</feature>
<evidence type="ECO:0000313" key="9">
    <source>
        <dbReference type="EMBL" id="MCQ0971302.1"/>
    </source>
</evidence>
<name>A0ABT1MSL1_9RHOB</name>
<sequence length="254" mass="27615">MFGLEMWQVVAAIAVTVFAGFVKGAIGFAMPMIMLSSFGSFLPPTTALAALILPTLLTNILQAFRQGRAEAWRSTMAFRWHIAMVLVFIAISAAFVRDIPQGLMYALLGIPIVAFALWQLSGRPINLPVRHRRRAQIATGVIGGLYGGISGIWGPPLIVLLLATGTEKRDQIRVQGVVFLVGAVMLTVAHLFSGVLNPQTIPLSAMLCIPGLIGLYLGFALQDRMDVGQFRRWTLALLVLTGLNLIRRAFEIGF</sequence>
<proteinExistence type="inferred from homology"/>
<reference evidence="9 10" key="1">
    <citation type="submission" date="2022-03" db="EMBL/GenBank/DDBJ databases">
        <authorList>
            <person name="He Y."/>
        </authorList>
    </citation>
    <scope>NUCLEOTIDE SEQUENCE [LARGE SCALE GENOMIC DNA]</scope>
    <source>
        <strain evidence="9 10">TK19116</strain>
    </source>
</reference>